<feature type="transmembrane region" description="Helical" evidence="7">
    <location>
        <begin position="261"/>
        <end position="284"/>
    </location>
</feature>
<reference evidence="9 10" key="1">
    <citation type="submission" date="2020-01" db="EMBL/GenBank/DDBJ databases">
        <title>Genome sequencing of strain KACC 21265.</title>
        <authorList>
            <person name="Heo J."/>
            <person name="Kim S.-J."/>
            <person name="Kim J.-S."/>
            <person name="Hong S.-B."/>
            <person name="Kwon S.-W."/>
        </authorList>
    </citation>
    <scope>NUCLEOTIDE SEQUENCE [LARGE SCALE GENOMIC DNA]</scope>
    <source>
        <strain evidence="9 10">KACC 21265</strain>
    </source>
</reference>
<accession>A0A857J3J4</accession>
<comment type="subcellular location">
    <subcellularLocation>
        <location evidence="1 7">Cell membrane</location>
        <topology evidence="1 7">Multi-pass membrane protein</topology>
    </subcellularLocation>
</comment>
<dbReference type="Gene3D" id="1.10.3720.10">
    <property type="entry name" value="MetI-like"/>
    <property type="match status" value="1"/>
</dbReference>
<dbReference type="PANTHER" id="PTHR43386">
    <property type="entry name" value="OLIGOPEPTIDE TRANSPORT SYSTEM PERMEASE PROTEIN APPC"/>
    <property type="match status" value="1"/>
</dbReference>
<dbReference type="SUPFAM" id="SSF161098">
    <property type="entry name" value="MetI-like"/>
    <property type="match status" value="1"/>
</dbReference>
<dbReference type="Proteomes" id="UP000464787">
    <property type="component" value="Chromosome"/>
</dbReference>
<dbReference type="KEGG" id="xyk:GT347_11140"/>
<dbReference type="PROSITE" id="PS50928">
    <property type="entry name" value="ABC_TM1"/>
    <property type="match status" value="1"/>
</dbReference>
<keyword evidence="2 7" id="KW-0813">Transport</keyword>
<dbReference type="AlphaFoldDB" id="A0A857J3J4"/>
<evidence type="ECO:0000256" key="3">
    <source>
        <dbReference type="ARBA" id="ARBA00022475"/>
    </source>
</evidence>
<organism evidence="9 10">
    <name type="scientific">Xylophilus rhododendri</name>
    <dbReference type="NCBI Taxonomy" id="2697032"/>
    <lineage>
        <taxon>Bacteria</taxon>
        <taxon>Pseudomonadati</taxon>
        <taxon>Pseudomonadota</taxon>
        <taxon>Betaproteobacteria</taxon>
        <taxon>Burkholderiales</taxon>
        <taxon>Xylophilus</taxon>
    </lineage>
</organism>
<dbReference type="InterPro" id="IPR035906">
    <property type="entry name" value="MetI-like_sf"/>
</dbReference>
<dbReference type="RefSeq" id="WP_160552017.1">
    <property type="nucleotide sequence ID" value="NZ_CP047650.1"/>
</dbReference>
<feature type="domain" description="ABC transmembrane type-1" evidence="8">
    <location>
        <begin position="96"/>
        <end position="284"/>
    </location>
</feature>
<dbReference type="CDD" id="cd06261">
    <property type="entry name" value="TM_PBP2"/>
    <property type="match status" value="1"/>
</dbReference>
<keyword evidence="10" id="KW-1185">Reference proteome</keyword>
<protein>
    <submittedName>
        <fullName evidence="9">ABC transporter permease subunit</fullName>
    </submittedName>
</protein>
<evidence type="ECO:0000259" key="8">
    <source>
        <dbReference type="PROSITE" id="PS50928"/>
    </source>
</evidence>
<feature type="transmembrane region" description="Helical" evidence="7">
    <location>
        <begin position="100"/>
        <end position="124"/>
    </location>
</feature>
<dbReference type="EMBL" id="CP047650">
    <property type="protein sequence ID" value="QHI98500.1"/>
    <property type="molecule type" value="Genomic_DNA"/>
</dbReference>
<evidence type="ECO:0000256" key="2">
    <source>
        <dbReference type="ARBA" id="ARBA00022448"/>
    </source>
</evidence>
<feature type="transmembrane region" description="Helical" evidence="7">
    <location>
        <begin position="30"/>
        <end position="51"/>
    </location>
</feature>
<sequence length="297" mass="31693">MSAVPETLVAAPPAEQAPGFWRRIAADRLLMLWLVLAIVILLLGLLGPWIAPHDPYETQMRIARHTPGWTSPDGVTYWLGTDVQGRDILSRVLSGLGATLGISLGSVLLGSGLGVVLGVLAAYYRRLTAPIMRLADVLLSFPAILFGLSLSALMGPGLGSLFIALSASAVAGMVRVARSAALVVTKQDYLEAGRSMGFGDFYLITRYLLPNCSSMLLIYATLQLGHTILLASLLSFLGLGPAPPFAELGSMAADGRKYLEIFPHISTVPTLVIFVVVLVINLLGDALRDAFDPRLRT</sequence>
<dbReference type="InterPro" id="IPR050366">
    <property type="entry name" value="BP-dependent_transpt_permease"/>
</dbReference>
<feature type="transmembrane region" description="Helical" evidence="7">
    <location>
        <begin position="131"/>
        <end position="152"/>
    </location>
</feature>
<evidence type="ECO:0000256" key="1">
    <source>
        <dbReference type="ARBA" id="ARBA00004651"/>
    </source>
</evidence>
<gene>
    <name evidence="9" type="ORF">GT347_11140</name>
</gene>
<keyword evidence="4 7" id="KW-0812">Transmembrane</keyword>
<dbReference type="GO" id="GO:0055085">
    <property type="term" value="P:transmembrane transport"/>
    <property type="evidence" value="ECO:0007669"/>
    <property type="project" value="InterPro"/>
</dbReference>
<dbReference type="Pfam" id="PF00528">
    <property type="entry name" value="BPD_transp_1"/>
    <property type="match status" value="1"/>
</dbReference>
<dbReference type="InterPro" id="IPR000515">
    <property type="entry name" value="MetI-like"/>
</dbReference>
<evidence type="ECO:0000256" key="7">
    <source>
        <dbReference type="RuleBase" id="RU363032"/>
    </source>
</evidence>
<dbReference type="InterPro" id="IPR025966">
    <property type="entry name" value="OppC_N"/>
</dbReference>
<evidence type="ECO:0000256" key="6">
    <source>
        <dbReference type="ARBA" id="ARBA00023136"/>
    </source>
</evidence>
<feature type="transmembrane region" description="Helical" evidence="7">
    <location>
        <begin position="216"/>
        <end position="241"/>
    </location>
</feature>
<dbReference type="GO" id="GO:0005886">
    <property type="term" value="C:plasma membrane"/>
    <property type="evidence" value="ECO:0007669"/>
    <property type="project" value="UniProtKB-SubCell"/>
</dbReference>
<feature type="transmembrane region" description="Helical" evidence="7">
    <location>
        <begin position="158"/>
        <end position="177"/>
    </location>
</feature>
<keyword evidence="5 7" id="KW-1133">Transmembrane helix</keyword>
<dbReference type="Pfam" id="PF12911">
    <property type="entry name" value="OppC_N"/>
    <property type="match status" value="1"/>
</dbReference>
<keyword evidence="3" id="KW-1003">Cell membrane</keyword>
<name>A0A857J3J4_9BURK</name>
<proteinExistence type="inferred from homology"/>
<evidence type="ECO:0000256" key="4">
    <source>
        <dbReference type="ARBA" id="ARBA00022692"/>
    </source>
</evidence>
<evidence type="ECO:0000313" key="10">
    <source>
        <dbReference type="Proteomes" id="UP000464787"/>
    </source>
</evidence>
<comment type="similarity">
    <text evidence="7">Belongs to the binding-protein-dependent transport system permease family.</text>
</comment>
<evidence type="ECO:0000313" key="9">
    <source>
        <dbReference type="EMBL" id="QHI98500.1"/>
    </source>
</evidence>
<keyword evidence="6 7" id="KW-0472">Membrane</keyword>
<evidence type="ECO:0000256" key="5">
    <source>
        <dbReference type="ARBA" id="ARBA00022989"/>
    </source>
</evidence>
<dbReference type="PANTHER" id="PTHR43386:SF25">
    <property type="entry name" value="PEPTIDE ABC TRANSPORTER PERMEASE PROTEIN"/>
    <property type="match status" value="1"/>
</dbReference>